<comment type="caution">
    <text evidence="1">The sequence shown here is derived from an EMBL/GenBank/DDBJ whole genome shotgun (WGS) entry which is preliminary data.</text>
</comment>
<gene>
    <name evidence="1" type="ORF">DP120_10485</name>
</gene>
<name>A0A365KXK6_9BACL</name>
<accession>A0A365KXK6</accession>
<keyword evidence="2" id="KW-1185">Reference proteome</keyword>
<dbReference type="AlphaFoldDB" id="A0A365KXK6"/>
<evidence type="ECO:0000313" key="2">
    <source>
        <dbReference type="Proteomes" id="UP000251002"/>
    </source>
</evidence>
<dbReference type="Proteomes" id="UP000251002">
    <property type="component" value="Unassembled WGS sequence"/>
</dbReference>
<evidence type="ECO:0000313" key="1">
    <source>
        <dbReference type="EMBL" id="RAZ77895.1"/>
    </source>
</evidence>
<sequence length="152" mass="17335">MKLPYGVTGFYNSDEQKPPEMELSEYKELCNGIAKKLNGELLEFSDTLYPANFYKADFKLPALNICLVMNKHYPIVAFATAVEDLKIQFIDYAEGAAEVPEKFTVLPVSVLETPVPENLEELPDSDLNKGEIDQIQYWKPETIGETIFNFWD</sequence>
<organism evidence="1 2">
    <name type="scientific">Planococcus halotolerans</name>
    <dbReference type="NCBI Taxonomy" id="2233542"/>
    <lineage>
        <taxon>Bacteria</taxon>
        <taxon>Bacillati</taxon>
        <taxon>Bacillota</taxon>
        <taxon>Bacilli</taxon>
        <taxon>Bacillales</taxon>
        <taxon>Caryophanaceae</taxon>
        <taxon>Planococcus</taxon>
    </lineage>
</organism>
<reference evidence="1 2" key="1">
    <citation type="submission" date="2018-06" db="EMBL/GenBank/DDBJ databases">
        <title>The draft genome sequences of strains SCU63 and S1.</title>
        <authorList>
            <person name="Gan L."/>
        </authorList>
    </citation>
    <scope>NUCLEOTIDE SEQUENCE [LARGE SCALE GENOMIC DNA]</scope>
    <source>
        <strain evidence="1 2">SCU63</strain>
    </source>
</reference>
<protein>
    <submittedName>
        <fullName evidence="1">Uncharacterized protein</fullName>
    </submittedName>
</protein>
<proteinExistence type="predicted"/>
<dbReference type="EMBL" id="QLZR01000003">
    <property type="protein sequence ID" value="RAZ77895.1"/>
    <property type="molecule type" value="Genomic_DNA"/>
</dbReference>
<dbReference type="RefSeq" id="WP_112223622.1">
    <property type="nucleotide sequence ID" value="NZ_CP047673.1"/>
</dbReference>